<sequence length="157" mass="17089">MLDQSCPDEISRAPLVGLEGAAAAAAAAAALQTEVQAADCTTLLHRRRTWSSCKMCNRRSTQFEILATTVYSSQICRIIYVRMTVGTGVEFEKEKCREAVAAFAVTRIRITSRLAKEHASHRIASHPERPFPSLLKFCPVPPPSSIGSSSGPRERSG</sequence>
<dbReference type="AlphaFoldDB" id="T0JV76"/>
<protein>
    <submittedName>
        <fullName evidence="1">Uncharacterized protein</fullName>
    </submittedName>
</protein>
<evidence type="ECO:0000313" key="2">
    <source>
        <dbReference type="Proteomes" id="UP000015530"/>
    </source>
</evidence>
<evidence type="ECO:0000313" key="1">
    <source>
        <dbReference type="EMBL" id="EQB44433.1"/>
    </source>
</evidence>
<name>T0JV76_COLGC</name>
<dbReference type="EMBL" id="AMYD01004001">
    <property type="protein sequence ID" value="EQB44433.1"/>
    <property type="molecule type" value="Genomic_DNA"/>
</dbReference>
<organism evidence="1 2">
    <name type="scientific">Colletotrichum gloeosporioides (strain Cg-14)</name>
    <name type="common">Anthracnose fungus</name>
    <name type="synonym">Glomerella cingulata</name>
    <dbReference type="NCBI Taxonomy" id="1237896"/>
    <lineage>
        <taxon>Eukaryota</taxon>
        <taxon>Fungi</taxon>
        <taxon>Dikarya</taxon>
        <taxon>Ascomycota</taxon>
        <taxon>Pezizomycotina</taxon>
        <taxon>Sordariomycetes</taxon>
        <taxon>Hypocreomycetidae</taxon>
        <taxon>Glomerellales</taxon>
        <taxon>Glomerellaceae</taxon>
        <taxon>Colletotrichum</taxon>
        <taxon>Colletotrichum gloeosporioides species complex</taxon>
    </lineage>
</organism>
<gene>
    <name evidence="1" type="ORF">CGLO_16823</name>
</gene>
<accession>T0JV76</accession>
<comment type="caution">
    <text evidence="1">The sequence shown here is derived from an EMBL/GenBank/DDBJ whole genome shotgun (WGS) entry which is preliminary data.</text>
</comment>
<dbReference type="Proteomes" id="UP000015530">
    <property type="component" value="Unassembled WGS sequence"/>
</dbReference>
<reference evidence="2" key="1">
    <citation type="journal article" date="2013" name="Mol. Plant Microbe Interact.">
        <title>Global aspects of pacC regulation of pathogenicity genes in Colletotrichum gloeosporioides as revealed by transcriptome analysis.</title>
        <authorList>
            <person name="Alkan N."/>
            <person name="Meng X."/>
            <person name="Friedlander G."/>
            <person name="Reuveni E."/>
            <person name="Sukno S."/>
            <person name="Sherman A."/>
            <person name="Thon M."/>
            <person name="Fluhr R."/>
            <person name="Prusky D."/>
        </authorList>
    </citation>
    <scope>NUCLEOTIDE SEQUENCE [LARGE SCALE GENOMIC DNA]</scope>
    <source>
        <strain evidence="2">Cg-14</strain>
    </source>
</reference>
<proteinExistence type="predicted"/>
<dbReference type="HOGENOM" id="CLU_1677749_0_0_1"/>